<reference evidence="5 6" key="1">
    <citation type="submission" date="2017-07" db="EMBL/GenBank/DDBJ databases">
        <title>Prevalence of linear plasmids in Cutibacterium (Propionibacterium) acnes isolates obtained from prostatic tissue.</title>
        <authorList>
            <person name="Davidsson S."/>
            <person name="Carlsson J."/>
            <person name="Molling P."/>
            <person name="Andren O."/>
            <person name="Andersson S.-O."/>
            <person name="Brzuszkiewicz E."/>
            <person name="Poehlein A."/>
            <person name="Al-Zeer M."/>
            <person name="Brinkmann V."/>
            <person name="Scavenius C."/>
            <person name="Nazipi S."/>
            <person name="Soderquist B."/>
            <person name="Bruggemann H."/>
        </authorList>
    </citation>
    <scope>NUCLEOTIDE SEQUENCE [LARGE SCALE GENOMIC DNA]</scope>
    <source>
        <strain evidence="5 6">DSM 753</strain>
    </source>
</reference>
<dbReference type="Gene3D" id="1.10.260.40">
    <property type="entry name" value="lambda repressor-like DNA-binding domains"/>
    <property type="match status" value="1"/>
</dbReference>
<evidence type="ECO:0000256" key="2">
    <source>
        <dbReference type="ARBA" id="ARBA00023125"/>
    </source>
</evidence>
<evidence type="ECO:0000256" key="3">
    <source>
        <dbReference type="ARBA" id="ARBA00023163"/>
    </source>
</evidence>
<organism evidence="5 6">
    <name type="scientific">[Clostridium] leptum DSM 753</name>
    <dbReference type="NCBI Taxonomy" id="428125"/>
    <lineage>
        <taxon>Bacteria</taxon>
        <taxon>Bacillati</taxon>
        <taxon>Bacillota</taxon>
        <taxon>Clostridia</taxon>
        <taxon>Eubacteriales</taxon>
        <taxon>Oscillospiraceae</taxon>
        <taxon>Oscillospiraceae incertae sedis</taxon>
    </lineage>
</organism>
<dbReference type="InterPro" id="IPR028082">
    <property type="entry name" value="Peripla_BP_I"/>
</dbReference>
<keyword evidence="2" id="KW-0238">DNA-binding</keyword>
<dbReference type="OrthoDB" id="308642at2"/>
<gene>
    <name evidence="5" type="ORF">CH238_10715</name>
</gene>
<dbReference type="PANTHER" id="PTHR30146">
    <property type="entry name" value="LACI-RELATED TRANSCRIPTIONAL REPRESSOR"/>
    <property type="match status" value="1"/>
</dbReference>
<dbReference type="PROSITE" id="PS50932">
    <property type="entry name" value="HTH_LACI_2"/>
    <property type="match status" value="1"/>
</dbReference>
<evidence type="ECO:0000259" key="4">
    <source>
        <dbReference type="PROSITE" id="PS50932"/>
    </source>
</evidence>
<dbReference type="Pfam" id="PF13377">
    <property type="entry name" value="Peripla_BP_3"/>
    <property type="match status" value="1"/>
</dbReference>
<evidence type="ECO:0000313" key="6">
    <source>
        <dbReference type="Proteomes" id="UP000220611"/>
    </source>
</evidence>
<protein>
    <submittedName>
        <fullName evidence="5">LacI family transcriptional regulator</fullName>
    </submittedName>
</protein>
<accession>A0A855A2P7</accession>
<dbReference type="CDD" id="cd01392">
    <property type="entry name" value="HTH_LacI"/>
    <property type="match status" value="1"/>
</dbReference>
<sequence>MSLATIKEIAKLANVSIATVSNVLNQKPGSASPEKVEKVLKVAKSLNYRPNYLAQSLKRQRSRSIGIIAEDLTVSQTAEIINGIEEYCEEYDYEALLANMRLFKRYGNNLSAIPERSVLFNRAFDNLVSKQVEGCIYIGYHGREVSFSPPDTGLPFVYTYCVPKDKSYPYVLSDDENASLEIGRALISMGHRRIGIISGPVNSFNSQKRLVGIQQALFEASIPYNVGTTVIGDWTRECGYHAASQLLSQGVTAIYAFSDKMISGVYTYCIEHRISVGKDISLFGFDDSDIVHAYTPPLASAKPDLQEMGHKAAELVLAQLQGKTVCTKCHVLPCTIHVRPSVCSIGEA</sequence>
<dbReference type="InterPro" id="IPR046335">
    <property type="entry name" value="LacI/GalR-like_sensor"/>
</dbReference>
<feature type="domain" description="HTH lacI-type" evidence="4">
    <location>
        <begin position="4"/>
        <end position="59"/>
    </location>
</feature>
<dbReference type="AlphaFoldDB" id="A0A855A2P7"/>
<dbReference type="SUPFAM" id="SSF53822">
    <property type="entry name" value="Periplasmic binding protein-like I"/>
    <property type="match status" value="1"/>
</dbReference>
<proteinExistence type="predicted"/>
<dbReference type="SUPFAM" id="SSF47413">
    <property type="entry name" value="lambda repressor-like DNA-binding domains"/>
    <property type="match status" value="1"/>
</dbReference>
<keyword evidence="1" id="KW-0805">Transcription regulation</keyword>
<dbReference type="Pfam" id="PF00356">
    <property type="entry name" value="LacI"/>
    <property type="match status" value="1"/>
</dbReference>
<comment type="caution">
    <text evidence="5">The sequence shown here is derived from an EMBL/GenBank/DDBJ whole genome shotgun (WGS) entry which is preliminary data.</text>
</comment>
<dbReference type="Proteomes" id="UP000220611">
    <property type="component" value="Unassembled WGS sequence"/>
</dbReference>
<dbReference type="GO" id="GO:0003700">
    <property type="term" value="F:DNA-binding transcription factor activity"/>
    <property type="evidence" value="ECO:0007669"/>
    <property type="project" value="TreeGrafter"/>
</dbReference>
<dbReference type="PROSITE" id="PS00356">
    <property type="entry name" value="HTH_LACI_1"/>
    <property type="match status" value="1"/>
</dbReference>
<dbReference type="PANTHER" id="PTHR30146:SF109">
    <property type="entry name" value="HTH-TYPE TRANSCRIPTIONAL REGULATOR GALS"/>
    <property type="match status" value="1"/>
</dbReference>
<evidence type="ECO:0000256" key="1">
    <source>
        <dbReference type="ARBA" id="ARBA00023015"/>
    </source>
</evidence>
<dbReference type="Gene3D" id="3.40.50.2300">
    <property type="match status" value="2"/>
</dbReference>
<keyword evidence="3" id="KW-0804">Transcription</keyword>
<dbReference type="EMBL" id="NOXF01000008">
    <property type="protein sequence ID" value="PEQ24095.1"/>
    <property type="molecule type" value="Genomic_DNA"/>
</dbReference>
<dbReference type="SMART" id="SM00354">
    <property type="entry name" value="HTH_LACI"/>
    <property type="match status" value="1"/>
</dbReference>
<dbReference type="CDD" id="cd06288">
    <property type="entry name" value="PBP1_sucrose_transcription_regulator"/>
    <property type="match status" value="1"/>
</dbReference>
<dbReference type="InterPro" id="IPR010982">
    <property type="entry name" value="Lambda_DNA-bd_dom_sf"/>
</dbReference>
<dbReference type="InterPro" id="IPR000843">
    <property type="entry name" value="HTH_LacI"/>
</dbReference>
<keyword evidence="6" id="KW-1185">Reference proteome</keyword>
<evidence type="ECO:0000313" key="5">
    <source>
        <dbReference type="EMBL" id="PEQ24095.1"/>
    </source>
</evidence>
<name>A0A855A2P7_9FIRM</name>
<dbReference type="GO" id="GO:0000976">
    <property type="term" value="F:transcription cis-regulatory region binding"/>
    <property type="evidence" value="ECO:0007669"/>
    <property type="project" value="TreeGrafter"/>
</dbReference>